<keyword evidence="2" id="KW-1133">Transmembrane helix</keyword>
<protein>
    <recommendedName>
        <fullName evidence="4">MROH2B-like HEAT-repeats domain-containing protein</fullName>
    </recommendedName>
</protein>
<proteinExistence type="predicted"/>
<dbReference type="EMBL" id="SDMP01000001">
    <property type="protein sequence ID" value="RYR77708.1"/>
    <property type="molecule type" value="Genomic_DNA"/>
</dbReference>
<evidence type="ECO:0000313" key="5">
    <source>
        <dbReference type="EMBL" id="RYR77708.1"/>
    </source>
</evidence>
<dbReference type="PANTHER" id="PTHR37371">
    <property type="entry name" value="OS08G0180400 PROTEIN"/>
    <property type="match status" value="1"/>
</dbReference>
<accession>A0A445EQF7</accession>
<comment type="caution">
    <text evidence="5">The sequence shown here is derived from an EMBL/GenBank/DDBJ whole genome shotgun (WGS) entry which is preliminary data.</text>
</comment>
<keyword evidence="3" id="KW-0472">Membrane</keyword>
<evidence type="ECO:0000313" key="6">
    <source>
        <dbReference type="Proteomes" id="UP000289738"/>
    </source>
</evidence>
<dbReference type="PANTHER" id="PTHR37371:SF1">
    <property type="entry name" value="KINESIN-LIKE PROTEIN"/>
    <property type="match status" value="1"/>
</dbReference>
<dbReference type="Gene3D" id="1.20.1560.10">
    <property type="entry name" value="ABC transporter type 1, transmembrane domain"/>
    <property type="match status" value="1"/>
</dbReference>
<dbReference type="STRING" id="3818.A0A445EQF7"/>
<evidence type="ECO:0000256" key="3">
    <source>
        <dbReference type="ARBA" id="ARBA00023136"/>
    </source>
</evidence>
<organism evidence="5 6">
    <name type="scientific">Arachis hypogaea</name>
    <name type="common">Peanut</name>
    <dbReference type="NCBI Taxonomy" id="3818"/>
    <lineage>
        <taxon>Eukaryota</taxon>
        <taxon>Viridiplantae</taxon>
        <taxon>Streptophyta</taxon>
        <taxon>Embryophyta</taxon>
        <taxon>Tracheophyta</taxon>
        <taxon>Spermatophyta</taxon>
        <taxon>Magnoliopsida</taxon>
        <taxon>eudicotyledons</taxon>
        <taxon>Gunneridae</taxon>
        <taxon>Pentapetalae</taxon>
        <taxon>rosids</taxon>
        <taxon>fabids</taxon>
        <taxon>Fabales</taxon>
        <taxon>Fabaceae</taxon>
        <taxon>Papilionoideae</taxon>
        <taxon>50 kb inversion clade</taxon>
        <taxon>dalbergioids sensu lato</taxon>
        <taxon>Dalbergieae</taxon>
        <taxon>Pterocarpus clade</taxon>
        <taxon>Arachis</taxon>
    </lineage>
</organism>
<reference evidence="5 6" key="1">
    <citation type="submission" date="2019-01" db="EMBL/GenBank/DDBJ databases">
        <title>Sequencing of cultivated peanut Arachis hypogaea provides insights into genome evolution and oil improvement.</title>
        <authorList>
            <person name="Chen X."/>
        </authorList>
    </citation>
    <scope>NUCLEOTIDE SEQUENCE [LARGE SCALE GENOMIC DNA]</scope>
    <source>
        <strain evidence="6">cv. Fuhuasheng</strain>
        <tissue evidence="5">Leaves</tissue>
    </source>
</reference>
<dbReference type="AlphaFoldDB" id="A0A445EQF7"/>
<keyword evidence="1" id="KW-0812">Transmembrane</keyword>
<evidence type="ECO:0000256" key="2">
    <source>
        <dbReference type="ARBA" id="ARBA00022989"/>
    </source>
</evidence>
<dbReference type="GO" id="GO:0005524">
    <property type="term" value="F:ATP binding"/>
    <property type="evidence" value="ECO:0007669"/>
    <property type="project" value="InterPro"/>
</dbReference>
<sequence>MPTATTLQLVLKTLSPVASLENDSLKSAIFSRPTAATSKAAAKRSAVDLTGASSPLSHRPLSSIADLKAMASAGVDDLRRQIDHSHSEILKDLEASHSRLHKRLKMQTQACHQVMDEAEKEYKKFSKRITESREAMKASYDEFMAEAQASASRVIILCKLTYNSYLKSLLEEPSLGVRKALSELIMVMASHCYLVGSSGELFIEYLVRHCALTDNNRGDLDILNKRVEFSEAVYKRSTFPVFKAHGLAQASIADCVSETFSTIQTVLSFQSSGIKLGTFKSFNESMTRVAIYISLILLYCLGGNKVKVVQGLVNTFGDLRGAFTAVDKINSVLSRV</sequence>
<evidence type="ECO:0000256" key="1">
    <source>
        <dbReference type="ARBA" id="ARBA00022692"/>
    </source>
</evidence>
<gene>
    <name evidence="5" type="ORF">Ahy_A01g002281</name>
</gene>
<dbReference type="Proteomes" id="UP000289738">
    <property type="component" value="Chromosome A01"/>
</dbReference>
<evidence type="ECO:0000259" key="4">
    <source>
        <dbReference type="Pfam" id="PF23210"/>
    </source>
</evidence>
<dbReference type="Pfam" id="PF23210">
    <property type="entry name" value="HEAT_Maestro_2"/>
    <property type="match status" value="1"/>
</dbReference>
<dbReference type="InterPro" id="IPR036640">
    <property type="entry name" value="ABC1_TM_sf"/>
</dbReference>
<feature type="domain" description="MROH2B-like HEAT-repeats" evidence="4">
    <location>
        <begin position="125"/>
        <end position="217"/>
    </location>
</feature>
<dbReference type="GO" id="GO:0016020">
    <property type="term" value="C:membrane"/>
    <property type="evidence" value="ECO:0007669"/>
    <property type="project" value="InterPro"/>
</dbReference>
<keyword evidence="6" id="KW-1185">Reference proteome</keyword>
<dbReference type="InterPro" id="IPR055408">
    <property type="entry name" value="HEAT_MROH2B-like"/>
</dbReference>
<name>A0A445EQF7_ARAHY</name>